<evidence type="ECO:0000256" key="6">
    <source>
        <dbReference type="SAM" id="Phobius"/>
    </source>
</evidence>
<proteinExistence type="predicted"/>
<dbReference type="InterPro" id="IPR036259">
    <property type="entry name" value="MFS_trans_sf"/>
</dbReference>
<dbReference type="SUPFAM" id="SSF103473">
    <property type="entry name" value="MFS general substrate transporter"/>
    <property type="match status" value="1"/>
</dbReference>
<reference evidence="7 8" key="1">
    <citation type="journal article" date="2021" name="Nat. Commun.">
        <title>Genetic determinants of endophytism in the Arabidopsis root mycobiome.</title>
        <authorList>
            <person name="Mesny F."/>
            <person name="Miyauchi S."/>
            <person name="Thiergart T."/>
            <person name="Pickel B."/>
            <person name="Atanasova L."/>
            <person name="Karlsson M."/>
            <person name="Huettel B."/>
            <person name="Barry K.W."/>
            <person name="Haridas S."/>
            <person name="Chen C."/>
            <person name="Bauer D."/>
            <person name="Andreopoulos W."/>
            <person name="Pangilinan J."/>
            <person name="LaButti K."/>
            <person name="Riley R."/>
            <person name="Lipzen A."/>
            <person name="Clum A."/>
            <person name="Drula E."/>
            <person name="Henrissat B."/>
            <person name="Kohler A."/>
            <person name="Grigoriev I.V."/>
            <person name="Martin F.M."/>
            <person name="Hacquard S."/>
        </authorList>
    </citation>
    <scope>NUCLEOTIDE SEQUENCE [LARGE SCALE GENOMIC DNA]</scope>
    <source>
        <strain evidence="7 8">MPI-CAGE-CH-0241</strain>
    </source>
</reference>
<evidence type="ECO:0000256" key="5">
    <source>
        <dbReference type="ARBA" id="ARBA00023180"/>
    </source>
</evidence>
<comment type="caution">
    <text evidence="7">The sequence shown here is derived from an EMBL/GenBank/DDBJ whole genome shotgun (WGS) entry which is preliminary data.</text>
</comment>
<evidence type="ECO:0000256" key="1">
    <source>
        <dbReference type="ARBA" id="ARBA00004141"/>
    </source>
</evidence>
<dbReference type="Pfam" id="PF07690">
    <property type="entry name" value="MFS_1"/>
    <property type="match status" value="1"/>
</dbReference>
<keyword evidence="4 6" id="KW-0472">Membrane</keyword>
<evidence type="ECO:0000313" key="7">
    <source>
        <dbReference type="EMBL" id="KAH6886905.1"/>
    </source>
</evidence>
<feature type="transmembrane region" description="Helical" evidence="6">
    <location>
        <begin position="89"/>
        <end position="117"/>
    </location>
</feature>
<feature type="transmembrane region" description="Helical" evidence="6">
    <location>
        <begin position="284"/>
        <end position="306"/>
    </location>
</feature>
<evidence type="ECO:0000256" key="2">
    <source>
        <dbReference type="ARBA" id="ARBA00022692"/>
    </source>
</evidence>
<keyword evidence="8" id="KW-1185">Reference proteome</keyword>
<dbReference type="PANTHER" id="PTHR23294">
    <property type="entry name" value="ET TRANSLATION PRODUCT-RELATED"/>
    <property type="match status" value="1"/>
</dbReference>
<feature type="non-terminal residue" evidence="7">
    <location>
        <position position="1"/>
    </location>
</feature>
<keyword evidence="3 6" id="KW-1133">Transmembrane helix</keyword>
<keyword evidence="2 6" id="KW-0812">Transmembrane</keyword>
<feature type="transmembrane region" description="Helical" evidence="6">
    <location>
        <begin position="326"/>
        <end position="345"/>
    </location>
</feature>
<feature type="transmembrane region" description="Helical" evidence="6">
    <location>
        <begin position="254"/>
        <end position="272"/>
    </location>
</feature>
<dbReference type="InterPro" id="IPR011701">
    <property type="entry name" value="MFS"/>
</dbReference>
<evidence type="ECO:0000256" key="4">
    <source>
        <dbReference type="ARBA" id="ARBA00023136"/>
    </source>
</evidence>
<protein>
    <submittedName>
        <fullName evidence="7">Major facilitator superfamily domain-containing protein</fullName>
    </submittedName>
</protein>
<evidence type="ECO:0000313" key="8">
    <source>
        <dbReference type="Proteomes" id="UP000777438"/>
    </source>
</evidence>
<dbReference type="Gene3D" id="1.20.1250.20">
    <property type="entry name" value="MFS general substrate transporter like domains"/>
    <property type="match status" value="1"/>
</dbReference>
<organism evidence="7 8">
    <name type="scientific">Thelonectria olida</name>
    <dbReference type="NCBI Taxonomy" id="1576542"/>
    <lineage>
        <taxon>Eukaryota</taxon>
        <taxon>Fungi</taxon>
        <taxon>Dikarya</taxon>
        <taxon>Ascomycota</taxon>
        <taxon>Pezizomycotina</taxon>
        <taxon>Sordariomycetes</taxon>
        <taxon>Hypocreomycetidae</taxon>
        <taxon>Hypocreales</taxon>
        <taxon>Nectriaceae</taxon>
        <taxon>Thelonectria</taxon>
    </lineage>
</organism>
<sequence length="352" mass="38534">IFAAFMVAATSFTCPGMFSSLNGMGAGGGASPDISNAANAIVFGTLAVGSLLVGAICNRISPKWCLFIGTLGYAPYAAGLYVVDRSHVSWFLLFAAVIIGISGCFLWVGSGAVFMGYTEENRKGFATSLKFSFQALGGAVGGIISLALNVQRDWRGSISKSTYITFITVIGLGFPFALLLPTTSQIQRTDGRKVVLKKAPSLLGELQSLWRIVRTPTVLALVPLIIYSQWFLSFQWQFNFAYFTVRSRALNSTLFYLTGLFGSLIFGQVLDLQRFSRRTRAKVGFFVILIINGLGWVLGQAVQVHYSKTKPTIDWNDESYGLGCFLFTWWGFSDPLTTTYVYWVAGSLTNRL</sequence>
<accession>A0A9P9ANH2</accession>
<gene>
    <name evidence="7" type="ORF">B0T10DRAFT_364790</name>
</gene>
<dbReference type="InterPro" id="IPR051617">
    <property type="entry name" value="UNC-93-like_regulator"/>
</dbReference>
<feature type="transmembrane region" description="Helical" evidence="6">
    <location>
        <begin position="217"/>
        <end position="234"/>
    </location>
</feature>
<dbReference type="OrthoDB" id="196103at2759"/>
<dbReference type="GO" id="GO:0022857">
    <property type="term" value="F:transmembrane transporter activity"/>
    <property type="evidence" value="ECO:0007669"/>
    <property type="project" value="InterPro"/>
</dbReference>
<dbReference type="PANTHER" id="PTHR23294:SF59">
    <property type="entry name" value="UNC93-LIKE PROTEIN C922.05C"/>
    <property type="match status" value="1"/>
</dbReference>
<feature type="transmembrane region" description="Helical" evidence="6">
    <location>
        <begin position="162"/>
        <end position="180"/>
    </location>
</feature>
<dbReference type="Proteomes" id="UP000777438">
    <property type="component" value="Unassembled WGS sequence"/>
</dbReference>
<feature type="transmembrane region" description="Helical" evidence="6">
    <location>
        <begin position="40"/>
        <end position="57"/>
    </location>
</feature>
<feature type="transmembrane region" description="Helical" evidence="6">
    <location>
        <begin position="129"/>
        <end position="150"/>
    </location>
</feature>
<feature type="non-terminal residue" evidence="7">
    <location>
        <position position="352"/>
    </location>
</feature>
<keyword evidence="5" id="KW-0325">Glycoprotein</keyword>
<feature type="transmembrane region" description="Helical" evidence="6">
    <location>
        <begin position="64"/>
        <end position="83"/>
    </location>
</feature>
<dbReference type="EMBL" id="JAGPYM010000015">
    <property type="protein sequence ID" value="KAH6886905.1"/>
    <property type="molecule type" value="Genomic_DNA"/>
</dbReference>
<comment type="subcellular location">
    <subcellularLocation>
        <location evidence="1">Membrane</location>
        <topology evidence="1">Multi-pass membrane protein</topology>
    </subcellularLocation>
</comment>
<evidence type="ECO:0000256" key="3">
    <source>
        <dbReference type="ARBA" id="ARBA00022989"/>
    </source>
</evidence>
<dbReference type="AlphaFoldDB" id="A0A9P9ANH2"/>
<name>A0A9P9ANH2_9HYPO</name>
<dbReference type="GO" id="GO:0016020">
    <property type="term" value="C:membrane"/>
    <property type="evidence" value="ECO:0007669"/>
    <property type="project" value="UniProtKB-SubCell"/>
</dbReference>